<protein>
    <submittedName>
        <fullName evidence="2">Uncharacterized protein</fullName>
    </submittedName>
</protein>
<dbReference type="Proteomes" id="UP001066276">
    <property type="component" value="Chromosome 12"/>
</dbReference>
<evidence type="ECO:0000313" key="3">
    <source>
        <dbReference type="Proteomes" id="UP001066276"/>
    </source>
</evidence>
<dbReference type="EMBL" id="JANPWB010000016">
    <property type="protein sequence ID" value="KAJ1082707.1"/>
    <property type="molecule type" value="Genomic_DNA"/>
</dbReference>
<organism evidence="2 3">
    <name type="scientific">Pleurodeles waltl</name>
    <name type="common">Iberian ribbed newt</name>
    <dbReference type="NCBI Taxonomy" id="8319"/>
    <lineage>
        <taxon>Eukaryota</taxon>
        <taxon>Metazoa</taxon>
        <taxon>Chordata</taxon>
        <taxon>Craniata</taxon>
        <taxon>Vertebrata</taxon>
        <taxon>Euteleostomi</taxon>
        <taxon>Amphibia</taxon>
        <taxon>Batrachia</taxon>
        <taxon>Caudata</taxon>
        <taxon>Salamandroidea</taxon>
        <taxon>Salamandridae</taxon>
        <taxon>Pleurodelinae</taxon>
        <taxon>Pleurodeles</taxon>
    </lineage>
</organism>
<reference evidence="2" key="1">
    <citation type="journal article" date="2022" name="bioRxiv">
        <title>Sequencing and chromosome-scale assembly of the giantPleurodeles waltlgenome.</title>
        <authorList>
            <person name="Brown T."/>
            <person name="Elewa A."/>
            <person name="Iarovenko S."/>
            <person name="Subramanian E."/>
            <person name="Araus A.J."/>
            <person name="Petzold A."/>
            <person name="Susuki M."/>
            <person name="Suzuki K.-i.T."/>
            <person name="Hayashi T."/>
            <person name="Toyoda A."/>
            <person name="Oliveira C."/>
            <person name="Osipova E."/>
            <person name="Leigh N.D."/>
            <person name="Simon A."/>
            <person name="Yun M.H."/>
        </authorList>
    </citation>
    <scope>NUCLEOTIDE SEQUENCE</scope>
    <source>
        <strain evidence="2">20211129_DDA</strain>
        <tissue evidence="2">Liver</tissue>
    </source>
</reference>
<feature type="compositionally biased region" description="Basic residues" evidence="1">
    <location>
        <begin position="32"/>
        <end position="43"/>
    </location>
</feature>
<feature type="compositionally biased region" description="Basic and acidic residues" evidence="1">
    <location>
        <begin position="48"/>
        <end position="58"/>
    </location>
</feature>
<dbReference type="AlphaFoldDB" id="A0AAV7KU13"/>
<accession>A0AAV7KU13</accession>
<gene>
    <name evidence="2" type="ORF">NDU88_002872</name>
</gene>
<evidence type="ECO:0000313" key="2">
    <source>
        <dbReference type="EMBL" id="KAJ1082707.1"/>
    </source>
</evidence>
<proteinExistence type="predicted"/>
<feature type="compositionally biased region" description="Basic and acidic residues" evidence="1">
    <location>
        <begin position="11"/>
        <end position="31"/>
    </location>
</feature>
<name>A0AAV7KU13_PLEWA</name>
<comment type="caution">
    <text evidence="2">The sequence shown here is derived from an EMBL/GenBank/DDBJ whole genome shotgun (WGS) entry which is preliminary data.</text>
</comment>
<evidence type="ECO:0000256" key="1">
    <source>
        <dbReference type="SAM" id="MobiDB-lite"/>
    </source>
</evidence>
<keyword evidence="3" id="KW-1185">Reference proteome</keyword>
<feature type="region of interest" description="Disordered" evidence="1">
    <location>
        <begin position="1"/>
        <end position="58"/>
    </location>
</feature>
<sequence>METGGRKQKRKMEGQRHRKVEERETRVETWRSKKKNRRRRMAVRKIPATKEGEDGQRPATFREERGQFRYKLLRNGA</sequence>
<feature type="compositionally biased region" description="Basic residues" evidence="1">
    <location>
        <begin position="1"/>
        <end position="10"/>
    </location>
</feature>